<feature type="domain" description="ATPase AAA-type core" evidence="1">
    <location>
        <begin position="4"/>
        <end position="57"/>
    </location>
</feature>
<dbReference type="Pfam" id="PF13304">
    <property type="entry name" value="AAA_21"/>
    <property type="match status" value="1"/>
</dbReference>
<proteinExistence type="predicted"/>
<evidence type="ECO:0000259" key="1">
    <source>
        <dbReference type="Pfam" id="PF13304"/>
    </source>
</evidence>
<dbReference type="GO" id="GO:0005524">
    <property type="term" value="F:ATP binding"/>
    <property type="evidence" value="ECO:0007669"/>
    <property type="project" value="InterPro"/>
</dbReference>
<reference evidence="2 3" key="1">
    <citation type="journal article" date="2016" name="Nat. Commun.">
        <title>Thousands of microbial genomes shed light on interconnected biogeochemical processes in an aquifer system.</title>
        <authorList>
            <person name="Anantharaman K."/>
            <person name="Brown C.T."/>
            <person name="Hug L.A."/>
            <person name="Sharon I."/>
            <person name="Castelle C.J."/>
            <person name="Probst A.J."/>
            <person name="Thomas B.C."/>
            <person name="Singh A."/>
            <person name="Wilkins M.J."/>
            <person name="Karaoz U."/>
            <person name="Brodie E.L."/>
            <person name="Williams K.H."/>
            <person name="Hubbard S.S."/>
            <person name="Banfield J.F."/>
        </authorList>
    </citation>
    <scope>NUCLEOTIDE SEQUENCE [LARGE SCALE GENOMIC DNA]</scope>
</reference>
<evidence type="ECO:0000313" key="3">
    <source>
        <dbReference type="Proteomes" id="UP000178379"/>
    </source>
</evidence>
<accession>A0A1F6SXK7</accession>
<evidence type="ECO:0000313" key="2">
    <source>
        <dbReference type="EMBL" id="OGI37670.1"/>
    </source>
</evidence>
<sequence length="122" mass="14156">MIVELFARPKFTRFAIQQPEVHLHPKAQAALGDIIFELAHIERKKFFLETHSDYLIDRFRLNYRNTASASAVPNAQVLFFERTAKGNQVIEIEIQKDGLTSSDQPKAYRYFFVNESLRLLGL</sequence>
<dbReference type="Proteomes" id="UP000178379">
    <property type="component" value="Unassembled WGS sequence"/>
</dbReference>
<protein>
    <recommendedName>
        <fullName evidence="1">ATPase AAA-type core domain-containing protein</fullName>
    </recommendedName>
</protein>
<dbReference type="InterPro" id="IPR003959">
    <property type="entry name" value="ATPase_AAA_core"/>
</dbReference>
<gene>
    <name evidence="2" type="ORF">A2140_06425</name>
</gene>
<dbReference type="GO" id="GO:0016887">
    <property type="term" value="F:ATP hydrolysis activity"/>
    <property type="evidence" value="ECO:0007669"/>
    <property type="project" value="InterPro"/>
</dbReference>
<comment type="caution">
    <text evidence="2">The sequence shown here is derived from an EMBL/GenBank/DDBJ whole genome shotgun (WGS) entry which is preliminary data.</text>
</comment>
<name>A0A1F6SXK7_9PROT</name>
<organism evidence="2 3">
    <name type="scientific">Candidatus Muproteobacteria bacterium RBG_16_62_13</name>
    <dbReference type="NCBI Taxonomy" id="1817756"/>
    <lineage>
        <taxon>Bacteria</taxon>
        <taxon>Pseudomonadati</taxon>
        <taxon>Pseudomonadota</taxon>
        <taxon>Candidatus Muproteobacteria</taxon>
    </lineage>
</organism>
<dbReference type="AlphaFoldDB" id="A0A1F6SXK7"/>
<dbReference type="EMBL" id="MFSQ01000142">
    <property type="protein sequence ID" value="OGI37670.1"/>
    <property type="molecule type" value="Genomic_DNA"/>
</dbReference>